<dbReference type="PROSITE" id="PS51674">
    <property type="entry name" value="4FE4S_WBL"/>
    <property type="match status" value="1"/>
</dbReference>
<protein>
    <recommendedName>
        <fullName evidence="1">4Fe-4S Wbl-type domain-containing protein</fullName>
    </recommendedName>
</protein>
<reference evidence="2 3" key="1">
    <citation type="submission" date="2017-05" db="EMBL/GenBank/DDBJ databases">
        <title>Bifidobacterium vansinderenii sp. nov.</title>
        <authorList>
            <person name="Lugli G.A."/>
            <person name="Duranti S."/>
            <person name="Mangifesta M."/>
        </authorList>
    </citation>
    <scope>NUCLEOTIDE SEQUENCE [LARGE SCALE GENOMIC DNA]</scope>
    <source>
        <strain evidence="2 3">Tam10B</strain>
    </source>
</reference>
<dbReference type="EMBL" id="NEWD01000019">
    <property type="protein sequence ID" value="OXN00277.1"/>
    <property type="molecule type" value="Genomic_DNA"/>
</dbReference>
<organism evidence="2 3">
    <name type="scientific">Bifidobacterium vansinderenii</name>
    <dbReference type="NCBI Taxonomy" id="1984871"/>
    <lineage>
        <taxon>Bacteria</taxon>
        <taxon>Bacillati</taxon>
        <taxon>Actinomycetota</taxon>
        <taxon>Actinomycetes</taxon>
        <taxon>Bifidobacteriales</taxon>
        <taxon>Bifidobacteriaceae</taxon>
        <taxon>Bifidobacterium</taxon>
    </lineage>
</organism>
<comment type="caution">
    <text evidence="2">The sequence shown here is derived from an EMBL/GenBank/DDBJ whole genome shotgun (WGS) entry which is preliminary data.</text>
</comment>
<dbReference type="AlphaFoldDB" id="A0A229VXE1"/>
<keyword evidence="3" id="KW-1185">Reference proteome</keyword>
<sequence>MTGMEQASCVRVAARSQALADQMFAVPDSGRVDRRARRAARRLCDSCPVRDLCLSEALARRTRDNVLAGGLTYQERCVLSHEIAADLGVTLWGLASVSPSTVLAWLREHPRAVERARSCTRAYWRDRKRSSSAALAQGRLF</sequence>
<dbReference type="RefSeq" id="WP_093960649.1">
    <property type="nucleotide sequence ID" value="NZ_NEWD01000019.1"/>
</dbReference>
<feature type="domain" description="4Fe-4S Wbl-type" evidence="1">
    <location>
        <begin position="13"/>
        <end position="78"/>
    </location>
</feature>
<name>A0A229VXE1_9BIFI</name>
<evidence type="ECO:0000313" key="2">
    <source>
        <dbReference type="EMBL" id="OXN00277.1"/>
    </source>
</evidence>
<dbReference type="Pfam" id="PF02467">
    <property type="entry name" value="Whib"/>
    <property type="match status" value="1"/>
</dbReference>
<dbReference type="Proteomes" id="UP000215433">
    <property type="component" value="Unassembled WGS sequence"/>
</dbReference>
<dbReference type="InterPro" id="IPR034768">
    <property type="entry name" value="4FE4S_WBL"/>
</dbReference>
<evidence type="ECO:0000313" key="3">
    <source>
        <dbReference type="Proteomes" id="UP000215433"/>
    </source>
</evidence>
<evidence type="ECO:0000259" key="1">
    <source>
        <dbReference type="PROSITE" id="PS51674"/>
    </source>
</evidence>
<accession>A0A229VXE1</accession>
<proteinExistence type="predicted"/>
<dbReference type="OrthoDB" id="3232201at2"/>
<gene>
    <name evidence="2" type="ORF">Tam10B_1500</name>
</gene>